<dbReference type="SUPFAM" id="SSF50729">
    <property type="entry name" value="PH domain-like"/>
    <property type="match status" value="1"/>
</dbReference>
<feature type="compositionally biased region" description="Low complexity" evidence="10">
    <location>
        <begin position="48"/>
        <end position="72"/>
    </location>
</feature>
<feature type="region of interest" description="Disordered" evidence="10">
    <location>
        <begin position="274"/>
        <end position="308"/>
    </location>
</feature>
<keyword evidence="3 12" id="KW-0723">Serine/threonine-protein kinase</keyword>
<feature type="compositionally biased region" description="Polar residues" evidence="10">
    <location>
        <begin position="741"/>
        <end position="760"/>
    </location>
</feature>
<keyword evidence="5" id="KW-0547">Nucleotide-binding</keyword>
<dbReference type="AlphaFoldDB" id="A0AAF0EI99"/>
<dbReference type="InterPro" id="IPR000719">
    <property type="entry name" value="Prot_kinase_dom"/>
</dbReference>
<evidence type="ECO:0000256" key="2">
    <source>
        <dbReference type="ARBA" id="ARBA00012513"/>
    </source>
</evidence>
<comment type="catalytic activity">
    <reaction evidence="8">
        <text>L-threonyl-[protein] + ATP = O-phospho-L-threonyl-[protein] + ADP + H(+)</text>
        <dbReference type="Rhea" id="RHEA:46608"/>
        <dbReference type="Rhea" id="RHEA-COMP:11060"/>
        <dbReference type="Rhea" id="RHEA-COMP:11605"/>
        <dbReference type="ChEBI" id="CHEBI:15378"/>
        <dbReference type="ChEBI" id="CHEBI:30013"/>
        <dbReference type="ChEBI" id="CHEBI:30616"/>
        <dbReference type="ChEBI" id="CHEBI:61977"/>
        <dbReference type="ChEBI" id="CHEBI:456216"/>
        <dbReference type="EC" id="2.7.11.1"/>
    </reaction>
</comment>
<feature type="compositionally biased region" description="Basic and acidic residues" evidence="10">
    <location>
        <begin position="209"/>
        <end position="228"/>
    </location>
</feature>
<dbReference type="GO" id="GO:0005524">
    <property type="term" value="F:ATP binding"/>
    <property type="evidence" value="ECO:0007669"/>
    <property type="project" value="UniProtKB-KW"/>
</dbReference>
<dbReference type="PROSITE" id="PS00108">
    <property type="entry name" value="PROTEIN_KINASE_ST"/>
    <property type="match status" value="1"/>
</dbReference>
<feature type="region of interest" description="Disordered" evidence="10">
    <location>
        <begin position="741"/>
        <end position="790"/>
    </location>
</feature>
<feature type="compositionally biased region" description="Basic and acidic residues" evidence="10">
    <location>
        <begin position="34"/>
        <end position="47"/>
    </location>
</feature>
<dbReference type="InterPro" id="IPR008271">
    <property type="entry name" value="Ser/Thr_kinase_AS"/>
</dbReference>
<evidence type="ECO:0000256" key="1">
    <source>
        <dbReference type="ARBA" id="ARBA00010006"/>
    </source>
</evidence>
<feature type="region of interest" description="Disordered" evidence="10">
    <location>
        <begin position="955"/>
        <end position="986"/>
    </location>
</feature>
<reference evidence="12" key="1">
    <citation type="submission" date="2023-03" db="EMBL/GenBank/DDBJ databases">
        <title>Mating type loci evolution in Malassezia.</title>
        <authorList>
            <person name="Coelho M.A."/>
        </authorList>
    </citation>
    <scope>NUCLEOTIDE SEQUENCE</scope>
    <source>
        <strain evidence="12">CBS 9557</strain>
    </source>
</reference>
<gene>
    <name evidence="12" type="primary">PDK1</name>
    <name evidence="12" type="ORF">MNAN1_000063</name>
</gene>
<dbReference type="InterPro" id="IPR039046">
    <property type="entry name" value="PDPK1"/>
</dbReference>
<feature type="region of interest" description="Disordered" evidence="10">
    <location>
        <begin position="326"/>
        <end position="394"/>
    </location>
</feature>
<keyword evidence="7" id="KW-0067">ATP-binding</keyword>
<feature type="compositionally biased region" description="Polar residues" evidence="10">
    <location>
        <begin position="292"/>
        <end position="302"/>
    </location>
</feature>
<keyword evidence="6 12" id="KW-0418">Kinase</keyword>
<dbReference type="SUPFAM" id="SSF56112">
    <property type="entry name" value="Protein kinase-like (PK-like)"/>
    <property type="match status" value="1"/>
</dbReference>
<proteinExistence type="inferred from homology"/>
<comment type="similarity">
    <text evidence="1">Belongs to the protein kinase superfamily. AGC Ser/Thr protein kinase family. PDPK1 subfamily.</text>
</comment>
<feature type="region of interest" description="Disordered" evidence="10">
    <location>
        <begin position="1"/>
        <end position="85"/>
    </location>
</feature>
<evidence type="ECO:0000256" key="6">
    <source>
        <dbReference type="ARBA" id="ARBA00022777"/>
    </source>
</evidence>
<dbReference type="GO" id="GO:0035556">
    <property type="term" value="P:intracellular signal transduction"/>
    <property type="evidence" value="ECO:0007669"/>
    <property type="project" value="TreeGrafter"/>
</dbReference>
<evidence type="ECO:0000256" key="5">
    <source>
        <dbReference type="ARBA" id="ARBA00022741"/>
    </source>
</evidence>
<sequence length="986" mass="107542">MSVMSVEPVPVGAHTHASELPRIFTSPSLPAEDATAHEKEAQDDRHSGSSGVERTRSVSSTSSANSTSSIEAAPFRAPPRGNMRTPGLAYAASSPAALRPLDLSMTLEPPPAWGDAGLTRSEAHGEGWTGTMPPLPLLRLADAVPTPESPVDKTLPWPVTPDMLHSQAVSPSPMSSRTRHIPKIHADRWMYRNGPGQARRLAMLGPVVGHDDRLPHRPPSLRDEDQRRHMSRPSSQTSLVPPDMGNYRPCSAEPRLSSPEVHYARLRHVDEDARSHLSSSSISTLAPKGTLDGSQTDLSASASALRDTSPHARTLNWLADMRRQGTVTNDDDDARLSTHRSSISTLVPRSPSPSGLGHDAHSLPNTPRAKPTSLPLPVDERRALRSGGSDSGRTRRRTVQDFVFGEVLGEGSYSTVLKAWDVHDLPESERACLANHANALAAAAGQTTPSPTLAHMPKAYAVKVLDKVHILKEKKQKYVRVEKEALSLLVQTPGVITLYHTFQDRESLYFVLELAPNCELLHYVKKLGSLDWASATYYGAQLADVIERIHRAGVVHRDLKPENILLGEDMRIRVTDFGSARVLARQGDEPNAEKAHSFVGTADYVSPELLNDQPVGMAADWWALGCILYKLLAGVAPFRAANEYQTFQKILHRAFTFPEPFPPEARHIIDALLYLDPAQRASGRDVRASAMFRHVDFAALWTLPPPPMRTGFFARPETEAATEEQELALALDDVGLSRESSLMSQDKSIPTGDETSVSSDTGGGAHRVAGSDTHPPPSRSNSSSSKLVQRGEMSVSDILLPTEDIIFSSPMLLRRMQATGMFARRCQMYLTTMPRLLCTKERNRGVHVLADIPLAHAPGASDGERPSLLRQPSLGPVQAMARTLGMRKSETDVIDVGGHSESERGPETSVDGWTVDVELRGARAFSVQTPSKQYLFEDPAGDAPFWVQSIQETLQMHAQGDAPRARGPSELPGSRHGPLPSREHTI</sequence>
<dbReference type="EC" id="2.7.11.1" evidence="2"/>
<evidence type="ECO:0000313" key="12">
    <source>
        <dbReference type="EMBL" id="WFD25100.1"/>
    </source>
</evidence>
<dbReference type="Pfam" id="PF00069">
    <property type="entry name" value="Pkinase"/>
    <property type="match status" value="1"/>
</dbReference>
<dbReference type="PANTHER" id="PTHR24356:SF163">
    <property type="entry name" value="3-PHOSPHOINOSITIDE-DEPENDENT PROTEIN KINASE 1-RELATED"/>
    <property type="match status" value="1"/>
</dbReference>
<comment type="catalytic activity">
    <reaction evidence="9">
        <text>L-seryl-[protein] + ATP = O-phospho-L-seryl-[protein] + ADP + H(+)</text>
        <dbReference type="Rhea" id="RHEA:17989"/>
        <dbReference type="Rhea" id="RHEA-COMP:9863"/>
        <dbReference type="Rhea" id="RHEA-COMP:11604"/>
        <dbReference type="ChEBI" id="CHEBI:15378"/>
        <dbReference type="ChEBI" id="CHEBI:29999"/>
        <dbReference type="ChEBI" id="CHEBI:30616"/>
        <dbReference type="ChEBI" id="CHEBI:83421"/>
        <dbReference type="ChEBI" id="CHEBI:456216"/>
        <dbReference type="EC" id="2.7.11.1"/>
    </reaction>
</comment>
<dbReference type="CDD" id="cd05581">
    <property type="entry name" value="STKc_PDK1"/>
    <property type="match status" value="1"/>
</dbReference>
<dbReference type="Gene3D" id="2.30.29.30">
    <property type="entry name" value="Pleckstrin-homology domain (PH domain)/Phosphotyrosine-binding domain (PTB)"/>
    <property type="match status" value="1"/>
</dbReference>
<keyword evidence="4 12" id="KW-0808">Transferase</keyword>
<evidence type="ECO:0000256" key="3">
    <source>
        <dbReference type="ARBA" id="ARBA00022527"/>
    </source>
</evidence>
<feature type="domain" description="Protein kinase" evidence="11">
    <location>
        <begin position="402"/>
        <end position="697"/>
    </location>
</feature>
<evidence type="ECO:0000256" key="7">
    <source>
        <dbReference type="ARBA" id="ARBA00022840"/>
    </source>
</evidence>
<dbReference type="Proteomes" id="UP001213623">
    <property type="component" value="Chromosome 1"/>
</dbReference>
<protein>
    <recommendedName>
        <fullName evidence="2">non-specific serine/threonine protein kinase</fullName>
        <ecNumber evidence="2">2.7.11.1</ecNumber>
    </recommendedName>
</protein>
<feature type="region of interest" description="Disordered" evidence="10">
    <location>
        <begin position="208"/>
        <end position="258"/>
    </location>
</feature>
<accession>A0AAF0EI99</accession>
<evidence type="ECO:0000256" key="9">
    <source>
        <dbReference type="ARBA" id="ARBA00048679"/>
    </source>
</evidence>
<dbReference type="PANTHER" id="PTHR24356">
    <property type="entry name" value="SERINE/THREONINE-PROTEIN KINASE"/>
    <property type="match status" value="1"/>
</dbReference>
<dbReference type="GO" id="GO:0004674">
    <property type="term" value="F:protein serine/threonine kinase activity"/>
    <property type="evidence" value="ECO:0007669"/>
    <property type="project" value="UniProtKB-KW"/>
</dbReference>
<dbReference type="InterPro" id="IPR011009">
    <property type="entry name" value="Kinase-like_dom_sf"/>
</dbReference>
<evidence type="ECO:0000256" key="10">
    <source>
        <dbReference type="SAM" id="MobiDB-lite"/>
    </source>
</evidence>
<organism evidence="12 13">
    <name type="scientific">Malassezia nana</name>
    <dbReference type="NCBI Taxonomy" id="180528"/>
    <lineage>
        <taxon>Eukaryota</taxon>
        <taxon>Fungi</taxon>
        <taxon>Dikarya</taxon>
        <taxon>Basidiomycota</taxon>
        <taxon>Ustilaginomycotina</taxon>
        <taxon>Malasseziomycetes</taxon>
        <taxon>Malasseziales</taxon>
        <taxon>Malasseziaceae</taxon>
        <taxon>Malassezia</taxon>
    </lineage>
</organism>
<evidence type="ECO:0000259" key="11">
    <source>
        <dbReference type="PROSITE" id="PS50011"/>
    </source>
</evidence>
<evidence type="ECO:0000313" key="13">
    <source>
        <dbReference type="Proteomes" id="UP001213623"/>
    </source>
</evidence>
<dbReference type="PROSITE" id="PS50011">
    <property type="entry name" value="PROTEIN_KINASE_DOM"/>
    <property type="match status" value="1"/>
</dbReference>
<evidence type="ECO:0000256" key="8">
    <source>
        <dbReference type="ARBA" id="ARBA00047899"/>
    </source>
</evidence>
<dbReference type="Gene3D" id="3.30.200.20">
    <property type="entry name" value="Phosphorylase Kinase, domain 1"/>
    <property type="match status" value="1"/>
</dbReference>
<name>A0AAF0EI99_9BASI</name>
<keyword evidence="13" id="KW-1185">Reference proteome</keyword>
<dbReference type="InterPro" id="IPR050236">
    <property type="entry name" value="Ser_Thr_kinase_AGC"/>
</dbReference>
<dbReference type="Gene3D" id="1.10.510.10">
    <property type="entry name" value="Transferase(Phosphotransferase) domain 1"/>
    <property type="match status" value="1"/>
</dbReference>
<dbReference type="InterPro" id="IPR011993">
    <property type="entry name" value="PH-like_dom_sf"/>
</dbReference>
<evidence type="ECO:0000256" key="4">
    <source>
        <dbReference type="ARBA" id="ARBA00022679"/>
    </source>
</evidence>
<dbReference type="SMART" id="SM00220">
    <property type="entry name" value="S_TKc"/>
    <property type="match status" value="1"/>
</dbReference>
<dbReference type="EMBL" id="CP119892">
    <property type="protein sequence ID" value="WFD25100.1"/>
    <property type="molecule type" value="Genomic_DNA"/>
</dbReference>